<reference evidence="2" key="1">
    <citation type="submission" date="2022-08" db="EMBL/GenBank/DDBJ databases">
        <authorList>
            <person name="Deng Y."/>
            <person name="Han X.-F."/>
            <person name="Zhang Y.-Q."/>
        </authorList>
    </citation>
    <scope>NUCLEOTIDE SEQUENCE</scope>
    <source>
        <strain evidence="2">CPCC 203386</strain>
    </source>
</reference>
<dbReference type="RefSeq" id="WP_259541676.1">
    <property type="nucleotide sequence ID" value="NZ_JANLCJ010000011.1"/>
</dbReference>
<sequence length="189" mass="19263">MSTWRFFPPKKPPRLPPKGEKWSGLLRPATLVTAAAVAALIVAVGIGVTVSRPSAPTTLEGVTAEVVGEADTLTTLLGDPVEPPSDSTSVSPCPDGGAGEQFTLERTVLLPATARPAEVIDIVKAAYEAREWNVSVSPRGADGGVQAQVVGKNLIPITIVVQPSADAGASTAGEGVEATITSSSRCTAP</sequence>
<evidence type="ECO:0000256" key="1">
    <source>
        <dbReference type="SAM" id="MobiDB-lite"/>
    </source>
</evidence>
<feature type="region of interest" description="Disordered" evidence="1">
    <location>
        <begin position="1"/>
        <end position="20"/>
    </location>
</feature>
<name>A0ABT2H7X9_9MICO</name>
<accession>A0ABT2H7X9</accession>
<evidence type="ECO:0000313" key="3">
    <source>
        <dbReference type="Proteomes" id="UP001165586"/>
    </source>
</evidence>
<evidence type="ECO:0000313" key="2">
    <source>
        <dbReference type="EMBL" id="MCS5736041.1"/>
    </source>
</evidence>
<dbReference type="Proteomes" id="UP001165586">
    <property type="component" value="Unassembled WGS sequence"/>
</dbReference>
<comment type="caution">
    <text evidence="2">The sequence shown here is derived from an EMBL/GenBank/DDBJ whole genome shotgun (WGS) entry which is preliminary data.</text>
</comment>
<keyword evidence="3" id="KW-1185">Reference proteome</keyword>
<proteinExistence type="predicted"/>
<protein>
    <submittedName>
        <fullName evidence="2">Uncharacterized protein</fullName>
    </submittedName>
</protein>
<organism evidence="2 3">
    <name type="scientific">Herbiconiux daphne</name>
    <dbReference type="NCBI Taxonomy" id="2970914"/>
    <lineage>
        <taxon>Bacteria</taxon>
        <taxon>Bacillati</taxon>
        <taxon>Actinomycetota</taxon>
        <taxon>Actinomycetes</taxon>
        <taxon>Micrococcales</taxon>
        <taxon>Microbacteriaceae</taxon>
        <taxon>Herbiconiux</taxon>
    </lineage>
</organism>
<dbReference type="EMBL" id="JANLCJ010000011">
    <property type="protein sequence ID" value="MCS5736041.1"/>
    <property type="molecule type" value="Genomic_DNA"/>
</dbReference>
<gene>
    <name evidence="2" type="ORF">N1032_20070</name>
</gene>